<proteinExistence type="predicted"/>
<accession>A0A7R9Q3J8</accession>
<dbReference type="OrthoDB" id="10367883at2759"/>
<dbReference type="EMBL" id="CAJPIZ010007828">
    <property type="protein sequence ID" value="CAG2110622.1"/>
    <property type="molecule type" value="Genomic_DNA"/>
</dbReference>
<sequence length="328" mass="37832">MKTLLSICVDSKQQKFGSINMFRALAKNDGIFKLGFTTTYVGEDPFTFEHYLFIGKDFWKVQQIKGHDREFCVPDLESHQHLEFDHKFSLGFSYLSDHLVEHDDELNLTNHVLLQLSMKSSELYPLIEFHELIENAFDANHKNLHILVYGDYYTYDTHHFNATAAFQPQSFTDDGETDGPNFVLVQQNMTADGGYDRVSEVHSLENKSYFKNTTDTFGQYIPEFIKDIDRHLYINAILPTRIGEDTEEGDPAAILILFHEGNIKYCVTEETALHEDVDTEEGDPAAILILFHEGNIKYCVTEETALHEDCKPENLRQLLRCPFARDEL</sequence>
<protein>
    <submittedName>
        <fullName evidence="1">Uncharacterized protein</fullName>
    </submittedName>
</protein>
<dbReference type="Proteomes" id="UP000759131">
    <property type="component" value="Unassembled WGS sequence"/>
</dbReference>
<evidence type="ECO:0000313" key="2">
    <source>
        <dbReference type="Proteomes" id="UP000759131"/>
    </source>
</evidence>
<evidence type="ECO:0000313" key="1">
    <source>
        <dbReference type="EMBL" id="CAD7630192.1"/>
    </source>
</evidence>
<keyword evidence="2" id="KW-1185">Reference proteome</keyword>
<name>A0A7R9Q3J8_9ACAR</name>
<reference evidence="1" key="1">
    <citation type="submission" date="2020-11" db="EMBL/GenBank/DDBJ databases">
        <authorList>
            <person name="Tran Van P."/>
        </authorList>
    </citation>
    <scope>NUCLEOTIDE SEQUENCE</scope>
</reference>
<gene>
    <name evidence="1" type="ORF">OSB1V03_LOCUS10605</name>
</gene>
<dbReference type="AlphaFoldDB" id="A0A7R9Q3J8"/>
<dbReference type="EMBL" id="OC862403">
    <property type="protein sequence ID" value="CAD7630192.1"/>
    <property type="molecule type" value="Genomic_DNA"/>
</dbReference>
<organism evidence="1">
    <name type="scientific">Medioppia subpectinata</name>
    <dbReference type="NCBI Taxonomy" id="1979941"/>
    <lineage>
        <taxon>Eukaryota</taxon>
        <taxon>Metazoa</taxon>
        <taxon>Ecdysozoa</taxon>
        <taxon>Arthropoda</taxon>
        <taxon>Chelicerata</taxon>
        <taxon>Arachnida</taxon>
        <taxon>Acari</taxon>
        <taxon>Acariformes</taxon>
        <taxon>Sarcoptiformes</taxon>
        <taxon>Oribatida</taxon>
        <taxon>Brachypylina</taxon>
        <taxon>Oppioidea</taxon>
        <taxon>Oppiidae</taxon>
        <taxon>Medioppia</taxon>
    </lineage>
</organism>